<feature type="region of interest" description="Disordered" evidence="5">
    <location>
        <begin position="446"/>
        <end position="490"/>
    </location>
</feature>
<keyword evidence="2 4" id="KW-0863">Zinc-finger</keyword>
<feature type="region of interest" description="Disordered" evidence="5">
    <location>
        <begin position="218"/>
        <end position="385"/>
    </location>
</feature>
<keyword evidence="3" id="KW-0862">Zinc</keyword>
<feature type="compositionally biased region" description="Low complexity" evidence="5">
    <location>
        <begin position="297"/>
        <end position="311"/>
    </location>
</feature>
<name>A0A7S1PGM0_9EUKA</name>
<feature type="region of interest" description="Disordered" evidence="5">
    <location>
        <begin position="400"/>
        <end position="425"/>
    </location>
</feature>
<dbReference type="PROSITE" id="PS50865">
    <property type="entry name" value="ZF_MYND_2"/>
    <property type="match status" value="1"/>
</dbReference>
<evidence type="ECO:0000256" key="3">
    <source>
        <dbReference type="ARBA" id="ARBA00022833"/>
    </source>
</evidence>
<evidence type="ECO:0000259" key="6">
    <source>
        <dbReference type="PROSITE" id="PS50865"/>
    </source>
</evidence>
<dbReference type="GO" id="GO:0008270">
    <property type="term" value="F:zinc ion binding"/>
    <property type="evidence" value="ECO:0007669"/>
    <property type="project" value="UniProtKB-KW"/>
</dbReference>
<sequence length="1365" mass="153944">MRNQNFTSLSSTNSFQNAHQSSDIAFEGGGDTRIHSPTLLKSSSSTPLQTIKQRKHLMANRKYFVEAAFQSGAGTPSGAGSNARIREAKYMVPQQQNSGQLPSLGAPPKIYQQAASPQNTLNRELLEDGFLGPNLQEDAAHNHRSMDSFVNETTRSGTSTIGSSSRRGKRKQSPGDVAQQLLSLAKHKRRTGSSKQQRINHGKDLYLDLIQNEDITHEDLQNDRNTTESSKLLERRAASTMIPRQVSKTTRSTSVGIPQLPSRLAAKSVSPSVMTRVQQRSGRMQSPSPLHMNGKRTSIASTTSGKSGSASYRDDTGRRKKNATPKRLAPLTPSRHASTKGTSPSLGRNHRRPLSNSAHALNDDNSSRHHLSPLSPHDDSPYQNAVSPRLITKPKKSLPANYEEHNSMSPSNYQDNHSTHSEPMLSPSMVSIASLSSPAAVGVNSTPFSHNAHASAPQSGTHSHNSSFSTLPSFRQSSAQPNRFRGFSPSSRLSTILPHPIDYSRSTTHAYRHFITQFHEKFLPFQGPLKHSLYSILQEIMQHHDSYLRDDKSNDEQLKQIEQFLSEYRTELMVEGDGDGSEALYVLICSIVDLLPLPHIVNILESRKKRLSGSSEPLRQHQREQGQPDLPFVSFHNFDPAGKDSVLFFALCCQAFVEPNVVARSPLCMKYMVNCIQFDDHPHVKPQQDATLDTTTIPLQPLSIDHMFFLLTSFHMLLLSMMESSQQYEKDIEFTLFPKCVRIIISSSNQTSASSDYLLLRPVLSILYILFDHFEMYRCTYLRNDPHLHHLLRLVQSHGSGQSNTHSQMMCILSTQKLVFKVLFRYMKDTDTLSGGASQNGQCNKRMRQQQQRSIYLSIVKSLLERTQHFLYNFCNVGVSGASGAHSQLSSKLASEIIVQSIWNTSDDFLVALLGFLQDMLSILYDSTFVIPVPLSGGISPTRKHADVQRLQPSNEVSQLQTLILNNLHPANIMVALIGISQVSRRALLAFQRELNENEKDEDVYDEDDQSDLFGDGGQGHNSQFGGLQEGDSETSHQRTEGDENAELLSPRDEQSTNARISHCTNILNQVFACLQHYSSQKEFTPSLLQLGIVREVKFALKRLQYCHDAVRIILNLCMFDNFTTTKLAFDEPNFFRVIIDCAVESFDTKTGSFFLLKIIDQILCGFSSHKLSQNLTTKFRIHEYKLVRAHIMHEIRVFFVHHYLETRLLTYEILHKVGCLESPLTKTIHRQLKKQENSLCKFLARSVSPKHIVTTRALLLLFSTPGINLKDWIKFDHPLFNLNQPYVSHFAVCDACGVFHSEEKQLRLCSECNARMYCSKRCQEMHYNIHRKYCNPSRKPEYEKWVILVKDHTTKLGYLHGSSK</sequence>
<dbReference type="Pfam" id="PF01753">
    <property type="entry name" value="zf-MYND"/>
    <property type="match status" value="1"/>
</dbReference>
<evidence type="ECO:0000256" key="5">
    <source>
        <dbReference type="SAM" id="MobiDB-lite"/>
    </source>
</evidence>
<evidence type="ECO:0000256" key="2">
    <source>
        <dbReference type="ARBA" id="ARBA00022771"/>
    </source>
</evidence>
<feature type="compositionally biased region" description="Polar residues" evidence="5">
    <location>
        <begin position="335"/>
        <end position="346"/>
    </location>
</feature>
<dbReference type="EMBL" id="HBGD01004426">
    <property type="protein sequence ID" value="CAD9080425.1"/>
    <property type="molecule type" value="Transcribed_RNA"/>
</dbReference>
<dbReference type="SUPFAM" id="SSF144232">
    <property type="entry name" value="HIT/MYND zinc finger-like"/>
    <property type="match status" value="1"/>
</dbReference>
<organism evidence="7">
    <name type="scientific">Percolomonas cosmopolitus</name>
    <dbReference type="NCBI Taxonomy" id="63605"/>
    <lineage>
        <taxon>Eukaryota</taxon>
        <taxon>Discoba</taxon>
        <taxon>Heterolobosea</taxon>
        <taxon>Tetramitia</taxon>
        <taxon>Eutetramitia</taxon>
        <taxon>Percolomonadidae</taxon>
        <taxon>Percolomonas</taxon>
    </lineage>
</organism>
<evidence type="ECO:0000256" key="4">
    <source>
        <dbReference type="PROSITE-ProRule" id="PRU00134"/>
    </source>
</evidence>
<feature type="region of interest" description="Disordered" evidence="5">
    <location>
        <begin position="145"/>
        <end position="176"/>
    </location>
</feature>
<feature type="compositionally biased region" description="Polar residues" evidence="5">
    <location>
        <begin position="246"/>
        <end position="256"/>
    </location>
</feature>
<feature type="compositionally biased region" description="Low complexity" evidence="5">
    <location>
        <begin position="153"/>
        <end position="165"/>
    </location>
</feature>
<proteinExistence type="predicted"/>
<feature type="region of interest" description="Disordered" evidence="5">
    <location>
        <begin position="999"/>
        <end position="1054"/>
    </location>
</feature>
<evidence type="ECO:0000313" key="7">
    <source>
        <dbReference type="EMBL" id="CAD9080425.1"/>
    </source>
</evidence>
<dbReference type="Gene3D" id="6.10.140.2220">
    <property type="match status" value="1"/>
</dbReference>
<feature type="compositionally biased region" description="Polar residues" evidence="5">
    <location>
        <begin position="407"/>
        <end position="416"/>
    </location>
</feature>
<feature type="region of interest" description="Disordered" evidence="5">
    <location>
        <begin position="23"/>
        <end position="48"/>
    </location>
</feature>
<evidence type="ECO:0000256" key="1">
    <source>
        <dbReference type="ARBA" id="ARBA00022723"/>
    </source>
</evidence>
<feature type="compositionally biased region" description="Low complexity" evidence="5">
    <location>
        <begin position="36"/>
        <end position="48"/>
    </location>
</feature>
<feature type="compositionally biased region" description="Acidic residues" evidence="5">
    <location>
        <begin position="999"/>
        <end position="1011"/>
    </location>
</feature>
<feature type="compositionally biased region" description="Polar residues" evidence="5">
    <location>
        <begin position="269"/>
        <end position="288"/>
    </location>
</feature>
<feature type="domain" description="MYND-type" evidence="6">
    <location>
        <begin position="1294"/>
        <end position="1335"/>
    </location>
</feature>
<keyword evidence="1" id="KW-0479">Metal-binding</keyword>
<feature type="compositionally biased region" description="Polar residues" evidence="5">
    <location>
        <begin position="456"/>
        <end position="481"/>
    </location>
</feature>
<accession>A0A7S1PGM0</accession>
<feature type="compositionally biased region" description="Basic and acidic residues" evidence="5">
    <location>
        <begin position="218"/>
        <end position="237"/>
    </location>
</feature>
<gene>
    <name evidence="7" type="ORF">PCOS0759_LOCUS3665</name>
</gene>
<dbReference type="InterPro" id="IPR002893">
    <property type="entry name" value="Znf_MYND"/>
</dbReference>
<reference evidence="7" key="1">
    <citation type="submission" date="2021-01" db="EMBL/GenBank/DDBJ databases">
        <authorList>
            <person name="Corre E."/>
            <person name="Pelletier E."/>
            <person name="Niang G."/>
            <person name="Scheremetjew M."/>
            <person name="Finn R."/>
            <person name="Kale V."/>
            <person name="Holt S."/>
            <person name="Cochrane G."/>
            <person name="Meng A."/>
            <person name="Brown T."/>
            <person name="Cohen L."/>
        </authorList>
    </citation>
    <scope>NUCLEOTIDE SEQUENCE</scope>
    <source>
        <strain evidence="7">WS</strain>
    </source>
</reference>
<protein>
    <recommendedName>
        <fullName evidence="6">MYND-type domain-containing protein</fullName>
    </recommendedName>
</protein>